<keyword evidence="4" id="KW-1185">Reference proteome</keyword>
<feature type="region of interest" description="Disordered" evidence="1">
    <location>
        <begin position="1"/>
        <end position="21"/>
    </location>
</feature>
<reference evidence="4" key="1">
    <citation type="journal article" date="2019" name="Int. J. Syst. Evol. Microbiol.">
        <title>The Global Catalogue of Microorganisms (GCM) 10K type strain sequencing project: providing services to taxonomists for standard genome sequencing and annotation.</title>
        <authorList>
            <consortium name="The Broad Institute Genomics Platform"/>
            <consortium name="The Broad Institute Genome Sequencing Center for Infectious Disease"/>
            <person name="Wu L."/>
            <person name="Ma J."/>
        </authorList>
    </citation>
    <scope>NUCLEOTIDE SEQUENCE [LARGE SCALE GENOMIC DNA]</scope>
    <source>
        <strain evidence="4">JCM 17130</strain>
    </source>
</reference>
<name>A0ABW4L1N6_9MICO</name>
<feature type="transmembrane region" description="Helical" evidence="2">
    <location>
        <begin position="27"/>
        <end position="50"/>
    </location>
</feature>
<dbReference type="EMBL" id="JBHUEE010000001">
    <property type="protein sequence ID" value="MFD1716322.1"/>
    <property type="molecule type" value="Genomic_DNA"/>
</dbReference>
<dbReference type="RefSeq" id="WP_388001769.1">
    <property type="nucleotide sequence ID" value="NZ_JBHUEE010000001.1"/>
</dbReference>
<keyword evidence="2" id="KW-1133">Transmembrane helix</keyword>
<organism evidence="3 4">
    <name type="scientific">Georgenia deserti</name>
    <dbReference type="NCBI Taxonomy" id="2093781"/>
    <lineage>
        <taxon>Bacteria</taxon>
        <taxon>Bacillati</taxon>
        <taxon>Actinomycetota</taxon>
        <taxon>Actinomycetes</taxon>
        <taxon>Micrococcales</taxon>
        <taxon>Bogoriellaceae</taxon>
        <taxon>Georgenia</taxon>
    </lineage>
</organism>
<dbReference type="Proteomes" id="UP001597277">
    <property type="component" value="Unassembled WGS sequence"/>
</dbReference>
<keyword evidence="2" id="KW-0472">Membrane</keyword>
<evidence type="ECO:0000313" key="3">
    <source>
        <dbReference type="EMBL" id="MFD1716322.1"/>
    </source>
</evidence>
<comment type="caution">
    <text evidence="3">The sequence shown here is derived from an EMBL/GenBank/DDBJ whole genome shotgun (WGS) entry which is preliminary data.</text>
</comment>
<evidence type="ECO:0000256" key="1">
    <source>
        <dbReference type="SAM" id="MobiDB-lite"/>
    </source>
</evidence>
<gene>
    <name evidence="3" type="ORF">ACFSE6_00605</name>
</gene>
<evidence type="ECO:0000256" key="2">
    <source>
        <dbReference type="SAM" id="Phobius"/>
    </source>
</evidence>
<evidence type="ECO:0000313" key="4">
    <source>
        <dbReference type="Proteomes" id="UP001597277"/>
    </source>
</evidence>
<keyword evidence="2" id="KW-0812">Transmembrane</keyword>
<protein>
    <recommendedName>
        <fullName evidence="5">Ribosomally synthesized peptide with SipW-like signal peptide</fullName>
    </recommendedName>
</protein>
<proteinExistence type="predicted"/>
<evidence type="ECO:0008006" key="5">
    <source>
        <dbReference type="Google" id="ProtNLM"/>
    </source>
</evidence>
<accession>A0ABW4L1N6</accession>
<sequence length="210" mass="21885">MRRGGYPDATQRDAPTTRVRRRRRRSVVVRLMVACSLLLAPALVGTMAAWQDSGTAELGGFETGTLDLQIDNDLAGTGGTTTRTWSATGLIPGQYRSFGAEIRNTGDVAFTYGLTVAAGSVWGYGNGVLEVSAFRGTPQSDGTCTGWSIGTARTIPAAGPVFTSRPLPTAEGATSEPICVRVRIMPSAPSGTQGASGTLRLTFTATQVAP</sequence>